<feature type="domain" description="Helicase-associated" evidence="9">
    <location>
        <begin position="996"/>
        <end position="1088"/>
    </location>
</feature>
<dbReference type="CDD" id="cd18791">
    <property type="entry name" value="SF2_C_RHA"/>
    <property type="match status" value="1"/>
</dbReference>
<feature type="region of interest" description="Disordered" evidence="5">
    <location>
        <begin position="1322"/>
        <end position="1350"/>
    </location>
</feature>
<dbReference type="Gene3D" id="3.40.50.300">
    <property type="entry name" value="P-loop containing nucleotide triphosphate hydrolases"/>
    <property type="match status" value="2"/>
</dbReference>
<dbReference type="EMBL" id="CP118377">
    <property type="protein sequence ID" value="WFD44064.1"/>
    <property type="molecule type" value="Genomic_DNA"/>
</dbReference>
<feature type="domain" description="Helicase C-terminal" evidence="8">
    <location>
        <begin position="822"/>
        <end position="932"/>
    </location>
</feature>
<organism evidence="10 11">
    <name type="scientific">Malassezia psittaci</name>
    <dbReference type="NCBI Taxonomy" id="1821823"/>
    <lineage>
        <taxon>Eukaryota</taxon>
        <taxon>Fungi</taxon>
        <taxon>Dikarya</taxon>
        <taxon>Basidiomycota</taxon>
        <taxon>Ustilaginomycotina</taxon>
        <taxon>Malasseziomycetes</taxon>
        <taxon>Malasseziales</taxon>
        <taxon>Malasseziaceae</taxon>
        <taxon>Malassezia</taxon>
    </lineage>
</organism>
<evidence type="ECO:0000256" key="5">
    <source>
        <dbReference type="SAM" id="MobiDB-lite"/>
    </source>
</evidence>
<name>A0AAF0FBU9_9BASI</name>
<evidence type="ECO:0000259" key="6">
    <source>
        <dbReference type="SMART" id="SM00358"/>
    </source>
</evidence>
<dbReference type="SUPFAM" id="SSF54768">
    <property type="entry name" value="dsRNA-binding domain-like"/>
    <property type="match status" value="2"/>
</dbReference>
<evidence type="ECO:0000313" key="11">
    <source>
        <dbReference type="Proteomes" id="UP001214628"/>
    </source>
</evidence>
<dbReference type="Pfam" id="PF00271">
    <property type="entry name" value="Helicase_C"/>
    <property type="match status" value="1"/>
</dbReference>
<accession>A0AAF0FBU9</accession>
<evidence type="ECO:0000313" key="10">
    <source>
        <dbReference type="EMBL" id="WFD44064.1"/>
    </source>
</evidence>
<keyword evidence="2 10" id="KW-0378">Hydrolase</keyword>
<dbReference type="Pfam" id="PF00270">
    <property type="entry name" value="DEAD"/>
    <property type="match status" value="1"/>
</dbReference>
<feature type="compositionally biased region" description="Polar residues" evidence="5">
    <location>
        <begin position="20"/>
        <end position="41"/>
    </location>
</feature>
<dbReference type="PANTHER" id="PTHR18934">
    <property type="entry name" value="ATP-DEPENDENT RNA HELICASE"/>
    <property type="match status" value="1"/>
</dbReference>
<dbReference type="GO" id="GO:0003724">
    <property type="term" value="F:RNA helicase activity"/>
    <property type="evidence" value="ECO:0007669"/>
    <property type="project" value="UniProtKB-EC"/>
</dbReference>
<evidence type="ECO:0000256" key="3">
    <source>
        <dbReference type="ARBA" id="ARBA00022806"/>
    </source>
</evidence>
<dbReference type="FunFam" id="3.40.50.300:FF:001714">
    <property type="entry name" value="ATP-dependent DEAD/H RNA helicase, putative"/>
    <property type="match status" value="1"/>
</dbReference>
<dbReference type="Pfam" id="PF21010">
    <property type="entry name" value="HA2_C"/>
    <property type="match status" value="1"/>
</dbReference>
<dbReference type="Proteomes" id="UP001214628">
    <property type="component" value="Chromosome 3"/>
</dbReference>
<protein>
    <submittedName>
        <fullName evidence="10">RNA helicase</fullName>
        <ecNumber evidence="10">3.6.4.13</ecNumber>
    </submittedName>
</protein>
<dbReference type="FunFam" id="1.20.120.1080:FF:000002">
    <property type="entry name" value="Putative ATP-dependent RNA helicase DHX36"/>
    <property type="match status" value="1"/>
</dbReference>
<dbReference type="Pfam" id="PF00035">
    <property type="entry name" value="dsrm"/>
    <property type="match status" value="2"/>
</dbReference>
<evidence type="ECO:0000259" key="8">
    <source>
        <dbReference type="SMART" id="SM00490"/>
    </source>
</evidence>
<feature type="domain" description="Helicase ATP-binding" evidence="7">
    <location>
        <begin position="513"/>
        <end position="728"/>
    </location>
</feature>
<evidence type="ECO:0000259" key="7">
    <source>
        <dbReference type="SMART" id="SM00487"/>
    </source>
</evidence>
<gene>
    <name evidence="10" type="ORF">MPSI1_002729</name>
</gene>
<keyword evidence="11" id="KW-1185">Reference proteome</keyword>
<dbReference type="CDD" id="cd17917">
    <property type="entry name" value="DEXHc_RHA-like"/>
    <property type="match status" value="1"/>
</dbReference>
<dbReference type="SMART" id="SM00490">
    <property type="entry name" value="HELICc"/>
    <property type="match status" value="1"/>
</dbReference>
<proteinExistence type="predicted"/>
<dbReference type="Gene3D" id="3.30.160.20">
    <property type="match status" value="2"/>
</dbReference>
<dbReference type="SMART" id="SM00358">
    <property type="entry name" value="DSRM"/>
    <property type="match status" value="3"/>
</dbReference>
<keyword evidence="4" id="KW-0067">ATP-binding</keyword>
<feature type="region of interest" description="Disordered" evidence="5">
    <location>
        <begin position="170"/>
        <end position="189"/>
    </location>
</feature>
<dbReference type="GO" id="GO:0003723">
    <property type="term" value="F:RNA binding"/>
    <property type="evidence" value="ECO:0007669"/>
    <property type="project" value="TreeGrafter"/>
</dbReference>
<evidence type="ECO:0000256" key="4">
    <source>
        <dbReference type="ARBA" id="ARBA00022840"/>
    </source>
</evidence>
<dbReference type="InterPro" id="IPR014720">
    <property type="entry name" value="dsRBD_dom"/>
</dbReference>
<reference evidence="10" key="1">
    <citation type="submission" date="2023-02" db="EMBL/GenBank/DDBJ databases">
        <title>Mating type loci evolution in Malassezia.</title>
        <authorList>
            <person name="Coelho M.A."/>
        </authorList>
    </citation>
    <scope>NUCLEOTIDE SEQUENCE</scope>
    <source>
        <strain evidence="10">CBS 14136</strain>
    </source>
</reference>
<dbReference type="InterPro" id="IPR011545">
    <property type="entry name" value="DEAD/DEAH_box_helicase_dom"/>
</dbReference>
<evidence type="ECO:0000256" key="1">
    <source>
        <dbReference type="ARBA" id="ARBA00022741"/>
    </source>
</evidence>
<dbReference type="SMART" id="SM00487">
    <property type="entry name" value="DEXDc"/>
    <property type="match status" value="1"/>
</dbReference>
<evidence type="ECO:0000256" key="2">
    <source>
        <dbReference type="ARBA" id="ARBA00022801"/>
    </source>
</evidence>
<feature type="domain" description="DRBM" evidence="6">
    <location>
        <begin position="90"/>
        <end position="160"/>
    </location>
</feature>
<dbReference type="InterPro" id="IPR001650">
    <property type="entry name" value="Helicase_C-like"/>
</dbReference>
<dbReference type="GO" id="GO:0005524">
    <property type="term" value="F:ATP binding"/>
    <property type="evidence" value="ECO:0007669"/>
    <property type="project" value="UniProtKB-KW"/>
</dbReference>
<dbReference type="CDD" id="cd00048">
    <property type="entry name" value="DSRM_SF"/>
    <property type="match status" value="2"/>
</dbReference>
<keyword evidence="3 10" id="KW-0347">Helicase</keyword>
<dbReference type="FunFam" id="3.40.50.300:FF:001627">
    <property type="entry name" value="Nuclear DNA helicase II"/>
    <property type="match status" value="1"/>
</dbReference>
<dbReference type="InterPro" id="IPR027417">
    <property type="entry name" value="P-loop_NTPase"/>
</dbReference>
<feature type="domain" description="DRBM" evidence="6">
    <location>
        <begin position="223"/>
        <end position="293"/>
    </location>
</feature>
<feature type="domain" description="DRBM" evidence="6">
    <location>
        <begin position="331"/>
        <end position="402"/>
    </location>
</feature>
<feature type="compositionally biased region" description="Acidic residues" evidence="5">
    <location>
        <begin position="1338"/>
        <end position="1350"/>
    </location>
</feature>
<dbReference type="Gene3D" id="1.20.120.1080">
    <property type="match status" value="1"/>
</dbReference>
<dbReference type="SUPFAM" id="SSF52540">
    <property type="entry name" value="P-loop containing nucleoside triphosphate hydrolases"/>
    <property type="match status" value="1"/>
</dbReference>
<dbReference type="SMART" id="SM00847">
    <property type="entry name" value="HA2"/>
    <property type="match status" value="1"/>
</dbReference>
<feature type="region of interest" description="Disordered" evidence="5">
    <location>
        <begin position="1"/>
        <end position="54"/>
    </location>
</feature>
<dbReference type="GO" id="GO:0016787">
    <property type="term" value="F:hydrolase activity"/>
    <property type="evidence" value="ECO:0007669"/>
    <property type="project" value="UniProtKB-KW"/>
</dbReference>
<dbReference type="InterPro" id="IPR014001">
    <property type="entry name" value="Helicase_ATP-bd"/>
</dbReference>
<evidence type="ECO:0000259" key="9">
    <source>
        <dbReference type="SMART" id="SM00847"/>
    </source>
</evidence>
<dbReference type="EC" id="3.6.4.13" evidence="10"/>
<keyword evidence="1" id="KW-0547">Nucleotide-binding</keyword>
<dbReference type="InterPro" id="IPR007502">
    <property type="entry name" value="Helicase-assoc_dom"/>
</dbReference>
<dbReference type="PANTHER" id="PTHR18934:SF203">
    <property type="entry name" value="ATP-DEPENDENT RNA HELICASE A"/>
    <property type="match status" value="1"/>
</dbReference>
<sequence length="1395" mass="156598">MADSMNWRARNPNAKAKLSGTRNVNKNSAFQSFSTSHNSSKPAAGAVRHKNQPNQGHLVNLSHPFFTEEMLRIKYAHLLDHAKPQWIENPRNVLTSYAQKRGISGPKFHNLEGTIAGQQGYVFRCTAVVDPGEQVTAEGDGKTKRAAERCASLHAVLSLMERNLLDYKSSKKSNHASKPAGKSGKTQSTRLQNFSLPYMTEDLVRIQCAHLLDRAKAQWIENPRNILSTYTNTRGIAPPTFESVVGTIAGQQDSVFRCTAVIDPEMQVIVTGDGKTKKAAERAASLHAVLSLINLHYLDRNTSLSESVPKNKVDDSPPTWTDGSAISFERAQEFVDYFCHAGRYGKPEVTITEARERRKHRDVFKGWQVTVAVTGTEIGQGQAPSKKVAQTNAIIDAARNLEQEDPSAYERFKTIYKPGMAMGSAPPIYLHVSGQIETAIRDLYDSARRSEMYWKRPRSTVHSGHQQMGTRFQSRNLHPLSKKQHQEKSEQLLSRLHDYEKDDKLANLRAQRKSLPVMQKADGLLSEIEKNQVTICMAATGSGKTTQVPQIILDDAIKQHRGSRCNIICTQPRRIAAISVAQRVAKERGESVGESVGYQVRFEHRLPKMNGSITFCTTGVFLRRLQSALTASLAGNMNQETESFLDSVTHVIMDEVHERDVETDLLLVVIKRLLAERKRLGKPEIKLVLMSATVDPTLFQQYFAELSIDQHEAPVVEIPGRSFPVEKRYLEEVYNHLQSLALPPKRGGWVWQEKSVKDYIQREITNQSSIKNAPSQESLAIDDLELPYPLIALIIADVLANSDDGHVLVFLPGWDEIKKVQQILLDSDTQPLLDLPLHDGQQYEIHVLHSSIPVKDQQAVFEPVHQQGVRRIILATNIAETSITIPDVVYVVDTGRVKEKRYDPERRLSSLVSAWVGTSNLNQRAGRAGRHRPGEYVGVLSRVRYDALPVHQTVEMKRVDLSNVAMHIKALDIPGMSIEDVLEATIEPPSAERVTAAITELERIGAMDSHQNLTSLGKVLQQLPLDVAIGKMCLYGAFFRCLDPALTLAAILTNRDPFMAPVDLKAKANEIKDSFCPLHYRSDAIAVLKAFQQWTQLRMEGSSKANRFLSDNMLSRATMMQILEVKQNLFQSLEKARVIDVIRNTTSMSPKYRRRLRETDPEFNLHSDSLPLMIALIAVATSPNFAVKAKEKTYRTDQDKSCFVHPSSVCSLKFTKQKPDITFASGRELLAFSEKVRNTSGATSTSQGNAVTFLRGCTRLDPLSYILFGAYEARAAGHGLECDRWLPVTGSYDALEYSERLKEVMDACVLRILEGLGKRKRYNNRDSKSQTPSPSNDVSEDEDRFEYLDEDQKEDLLKDRSLSHREIEEFEKITTSLVKILDQYTKGFGWETKLS</sequence>